<gene>
    <name evidence="12" type="ORF">MELIAE_LOCUS13246</name>
</gene>
<dbReference type="GO" id="GO:0003899">
    <property type="term" value="F:DNA-directed RNA polymerase activity"/>
    <property type="evidence" value="ECO:0007669"/>
    <property type="project" value="UniProtKB-EC"/>
</dbReference>
<dbReference type="PANTHER" id="PTHR10102:SF0">
    <property type="entry name" value="DNA-DIRECTED RNA POLYMERASE, MITOCHONDRIAL"/>
    <property type="match status" value="1"/>
</dbReference>
<dbReference type="Gene3D" id="1.25.40.10">
    <property type="entry name" value="Tetratricopeptide repeat domain"/>
    <property type="match status" value="1"/>
</dbReference>
<dbReference type="SUPFAM" id="SSF56672">
    <property type="entry name" value="DNA/RNA polymerases"/>
    <property type="match status" value="1"/>
</dbReference>
<dbReference type="InterPro" id="IPR043502">
    <property type="entry name" value="DNA/RNA_pol_sf"/>
</dbReference>
<dbReference type="PANTHER" id="PTHR10102">
    <property type="entry name" value="DNA-DIRECTED RNA POLYMERASE, MITOCHONDRIAL"/>
    <property type="match status" value="1"/>
</dbReference>
<feature type="repeat" description="PPR" evidence="9">
    <location>
        <begin position="294"/>
        <end position="328"/>
    </location>
</feature>
<dbReference type="EMBL" id="OV121140">
    <property type="protein sequence ID" value="CAH0564781.1"/>
    <property type="molecule type" value="Genomic_DNA"/>
</dbReference>
<evidence type="ECO:0000256" key="8">
    <source>
        <dbReference type="ARBA" id="ARBA00048552"/>
    </source>
</evidence>
<dbReference type="Proteomes" id="UP001154078">
    <property type="component" value="Chromosome 9"/>
</dbReference>
<dbReference type="OrthoDB" id="276422at2759"/>
<dbReference type="GO" id="GO:0071897">
    <property type="term" value="P:DNA biosynthetic process"/>
    <property type="evidence" value="ECO:0007669"/>
    <property type="project" value="UniProtKB-ARBA"/>
</dbReference>
<evidence type="ECO:0000256" key="4">
    <source>
        <dbReference type="ARBA" id="ARBA00022679"/>
    </source>
</evidence>
<keyword evidence="6" id="KW-0809">Transit peptide</keyword>
<dbReference type="GO" id="GO:0006390">
    <property type="term" value="P:mitochondrial transcription"/>
    <property type="evidence" value="ECO:0007669"/>
    <property type="project" value="TreeGrafter"/>
</dbReference>
<keyword evidence="4 10" id="KW-0808">Transferase</keyword>
<organism evidence="12 13">
    <name type="scientific">Brassicogethes aeneus</name>
    <name type="common">Rape pollen beetle</name>
    <name type="synonym">Meligethes aeneus</name>
    <dbReference type="NCBI Taxonomy" id="1431903"/>
    <lineage>
        <taxon>Eukaryota</taxon>
        <taxon>Metazoa</taxon>
        <taxon>Ecdysozoa</taxon>
        <taxon>Arthropoda</taxon>
        <taxon>Hexapoda</taxon>
        <taxon>Insecta</taxon>
        <taxon>Pterygota</taxon>
        <taxon>Neoptera</taxon>
        <taxon>Endopterygota</taxon>
        <taxon>Coleoptera</taxon>
        <taxon>Polyphaga</taxon>
        <taxon>Cucujiformia</taxon>
        <taxon>Nitidulidae</taxon>
        <taxon>Meligethinae</taxon>
        <taxon>Brassicogethes</taxon>
    </lineage>
</organism>
<dbReference type="InterPro" id="IPR002092">
    <property type="entry name" value="DNA-dir_Rpol_phage-type"/>
</dbReference>
<dbReference type="PROSITE" id="PS00489">
    <property type="entry name" value="RNA_POL_PHAGE_2"/>
    <property type="match status" value="1"/>
</dbReference>
<evidence type="ECO:0000313" key="13">
    <source>
        <dbReference type="Proteomes" id="UP001154078"/>
    </source>
</evidence>
<dbReference type="Gene3D" id="1.10.150.20">
    <property type="entry name" value="5' to 3' exonuclease, C-terminal subdomain"/>
    <property type="match status" value="1"/>
</dbReference>
<feature type="domain" description="DNA-directed RNA polymerase N-terminal" evidence="11">
    <location>
        <begin position="444"/>
        <end position="764"/>
    </location>
</feature>
<dbReference type="EC" id="2.7.7.6" evidence="2 10"/>
<sequence length="1291" mass="147877">MYRLLKYNSAILGGSPKLSLGKLGENDYLVGEKTCELCRHLNRTSRVNLRFQSTITSPNPSQTVKKKGKVKRKYAELLAVDQNSTVQQKATIKRLTSKDMKLFTSTNLNLSELYKLKDMAKTLQISGEHTYNSLGIIHNFAANSSSNEEVHSLINNDVTYYNVPALYPVDVESNLSLNNVEESVNREFMDGQTEIFDDLALHRIPSKAGTFLPETEEDHHEPMEVVEEIKDPRELTKKTKVDQKYREKIVNKTLAAYLELWCHLKQPQRGLQALIFHKNRRKKNKDGNVPPITSIKVYNALLKGFASKGNFEKMQEILEMVAEDNISLDLQSYIAIMECLGRRNIDNILTKQIRIFSKEASSKGFTFSKMMNDGCFLCDERAMVLKAMHSVDPDFQIYLDTPKLHYRNMLVNHLNEDSQLEKKIEQFEEKGGLFTPDSLKSKIQEQLDLEIEGYVTIKSIESKGAPSEDVKRYRELLQEHYKTWEESAHVAFVRDLGALTAQKSSLNHEVYLRCIPIKDYVTVIVDEAKKLAQGSETYSPTVNMLYRDLGHKVYARYKVLKKQKTGVLDKIVKIHSKYCTEYACEHPEMSVLPEEDVLLNPRQRWQWAEQGVRDTGATLDMDHQEWVPTILQTIGKFLYHIIMHDLKVDVNAIRLNSKTKNMLPGFYTIFRTQGRIVKEEVKPHPVLSKLYRASMPETLTFPAYEVPMKCPPIPWISVGTGGYLVSPVDVVRMISNANSQRERLANAPAEQLYPSLDALNQLAAVPWKVNRKILDIILSVFNNGGSAKLDVPEPSTSLAPPPPYTADMDKQEKFHIFRQKLQHRRKKAEMYSLWCDCLYRLSLANHFRDDVFWLPHNMDFRGRVYPVPPHLNHLGSDLARSMLIFAESRPLGPEGLDWLKVHLINLTGLKKRDPVTERLKYANEIMHLILDSADKPLTGEQWWVRSDEPWQTLACCLELAEAVRSPNPEEFRSCFPIHQDGSCNGLQHYAALGRDAAGAYSVNLAPSHVPQDVYSAVVALVEEQRQKDAESGIEIAQKLEGFVKRKVIKQTVMTTVYGVTRFGARLQIAKQLKDIDDFPKDSVWAASSYLTGRTFDSLRTMFTSTREIQDWFTECARLISGVSGQHVEWVTPLGLPIVQPYIRSRKIQMPIYESYQMDTFEKPNVMKQKNAFPPNFIHSLDSSHMMLTSLHCERKGITFVSVHDCYWTHPSTVHIMNKVCREQFVALHSEPILEELSIFLTEKYSFDDWELTGDGSATDVSKKKLNKVLRQLPKTGKFDINQVIKSVYFFS</sequence>
<dbReference type="InterPro" id="IPR002885">
    <property type="entry name" value="PPR_rpt"/>
</dbReference>
<comment type="similarity">
    <text evidence="1 10">Belongs to the phage and mitochondrial RNA polymerase family.</text>
</comment>
<evidence type="ECO:0000256" key="10">
    <source>
        <dbReference type="RuleBase" id="RU003805"/>
    </source>
</evidence>
<evidence type="ECO:0000259" key="11">
    <source>
        <dbReference type="SMART" id="SM01311"/>
    </source>
</evidence>
<keyword evidence="7 10" id="KW-0804">Transcription</keyword>
<dbReference type="InterPro" id="IPR037159">
    <property type="entry name" value="RNA_POL_N_sf"/>
</dbReference>
<dbReference type="Pfam" id="PF00940">
    <property type="entry name" value="RNA_pol"/>
    <property type="match status" value="1"/>
</dbReference>
<dbReference type="FunFam" id="1.10.150.20:FF:000031">
    <property type="entry name" value="DNA-directed RNA polymerase"/>
    <property type="match status" value="1"/>
</dbReference>
<dbReference type="Pfam" id="PF14700">
    <property type="entry name" value="RPOL_N"/>
    <property type="match status" value="1"/>
</dbReference>
<name>A0A9P0BMP4_BRAAE</name>
<dbReference type="FunFam" id="1.10.287.280:FF:000001">
    <property type="entry name" value="DNA-directed RNA polymerase"/>
    <property type="match status" value="1"/>
</dbReference>
<comment type="function">
    <text evidence="10">DNA-dependent RNA polymerase catalyzes the transcription of DNA into RNA using the four ribonucleoside triphosphates as substrates.</text>
</comment>
<keyword evidence="13" id="KW-1185">Reference proteome</keyword>
<accession>A0A9P0BMP4</accession>
<dbReference type="Gene3D" id="1.10.287.280">
    <property type="match status" value="1"/>
</dbReference>
<comment type="catalytic activity">
    <reaction evidence="8 10">
        <text>RNA(n) + a ribonucleoside 5'-triphosphate = RNA(n+1) + diphosphate</text>
        <dbReference type="Rhea" id="RHEA:21248"/>
        <dbReference type="Rhea" id="RHEA-COMP:14527"/>
        <dbReference type="Rhea" id="RHEA-COMP:17342"/>
        <dbReference type="ChEBI" id="CHEBI:33019"/>
        <dbReference type="ChEBI" id="CHEBI:61557"/>
        <dbReference type="ChEBI" id="CHEBI:140395"/>
        <dbReference type="EC" id="2.7.7.6"/>
    </reaction>
</comment>
<dbReference type="InterPro" id="IPR011990">
    <property type="entry name" value="TPR-like_helical_dom_sf"/>
</dbReference>
<dbReference type="GO" id="GO:0001018">
    <property type="term" value="F:mitochondrial promoter sequence-specific DNA binding"/>
    <property type="evidence" value="ECO:0007669"/>
    <property type="project" value="TreeGrafter"/>
</dbReference>
<evidence type="ECO:0000256" key="6">
    <source>
        <dbReference type="ARBA" id="ARBA00022946"/>
    </source>
</evidence>
<keyword evidence="5 10" id="KW-0548">Nucleotidyltransferase</keyword>
<dbReference type="InterPro" id="IPR046950">
    <property type="entry name" value="DNA-dir_Rpol_C_phage-type"/>
</dbReference>
<dbReference type="PROSITE" id="PS00900">
    <property type="entry name" value="RNA_POL_PHAGE_1"/>
    <property type="match status" value="1"/>
</dbReference>
<evidence type="ECO:0000256" key="1">
    <source>
        <dbReference type="ARBA" id="ARBA00009493"/>
    </source>
</evidence>
<proteinExistence type="inferred from homology"/>
<dbReference type="PROSITE" id="PS51375">
    <property type="entry name" value="PPR"/>
    <property type="match status" value="1"/>
</dbReference>
<evidence type="ECO:0000313" key="12">
    <source>
        <dbReference type="EMBL" id="CAH0564781.1"/>
    </source>
</evidence>
<keyword evidence="3 10" id="KW-0240">DNA-directed RNA polymerase</keyword>
<dbReference type="GO" id="GO:0034245">
    <property type="term" value="C:mitochondrial DNA-directed RNA polymerase complex"/>
    <property type="evidence" value="ECO:0007669"/>
    <property type="project" value="TreeGrafter"/>
</dbReference>
<evidence type="ECO:0000256" key="5">
    <source>
        <dbReference type="ARBA" id="ARBA00022695"/>
    </source>
</evidence>
<dbReference type="SMART" id="SM01311">
    <property type="entry name" value="RPOL_N"/>
    <property type="match status" value="1"/>
</dbReference>
<protein>
    <recommendedName>
        <fullName evidence="2 10">DNA-directed RNA polymerase</fullName>
        <ecNumber evidence="2 10">2.7.7.6</ecNumber>
    </recommendedName>
</protein>
<evidence type="ECO:0000256" key="3">
    <source>
        <dbReference type="ARBA" id="ARBA00022478"/>
    </source>
</evidence>
<dbReference type="Gene3D" id="1.10.1320.10">
    <property type="entry name" value="DNA-directed RNA polymerase, N-terminal domain"/>
    <property type="match status" value="1"/>
</dbReference>
<dbReference type="InterPro" id="IPR029262">
    <property type="entry name" value="RPOL_N"/>
</dbReference>
<evidence type="ECO:0000256" key="2">
    <source>
        <dbReference type="ARBA" id="ARBA00012418"/>
    </source>
</evidence>
<reference evidence="12" key="1">
    <citation type="submission" date="2021-12" db="EMBL/GenBank/DDBJ databases">
        <authorList>
            <person name="King R."/>
        </authorList>
    </citation>
    <scope>NUCLEOTIDE SEQUENCE</scope>
</reference>
<evidence type="ECO:0000256" key="9">
    <source>
        <dbReference type="PROSITE-ProRule" id="PRU00708"/>
    </source>
</evidence>
<evidence type="ECO:0000256" key="7">
    <source>
        <dbReference type="ARBA" id="ARBA00023163"/>
    </source>
</evidence>